<name>A0A259TXZ8_9BACT</name>
<dbReference type="PANTHER" id="PTHR18964:SF149">
    <property type="entry name" value="BIFUNCTIONAL UDP-N-ACETYLGLUCOSAMINE 2-EPIMERASE_N-ACETYLMANNOSAMINE KINASE"/>
    <property type="match status" value="1"/>
</dbReference>
<reference evidence="2 3" key="1">
    <citation type="submission" date="2016-11" db="EMBL/GenBank/DDBJ databases">
        <title>Study of marine rhodopsin-containing bacteria.</title>
        <authorList>
            <person name="Yoshizawa S."/>
            <person name="Kumagai Y."/>
            <person name="Kogure K."/>
        </authorList>
    </citation>
    <scope>NUCLEOTIDE SEQUENCE [LARGE SCALE GENOMIC DNA]</scope>
    <source>
        <strain evidence="2 3">SG-29</strain>
    </source>
</reference>
<evidence type="ECO:0000313" key="3">
    <source>
        <dbReference type="Proteomes" id="UP000216446"/>
    </source>
</evidence>
<protein>
    <submittedName>
        <fullName evidence="2">Sugar kinase</fullName>
    </submittedName>
</protein>
<proteinExistence type="inferred from homology"/>
<dbReference type="InParanoid" id="A0A259TXZ8"/>
<dbReference type="RefSeq" id="WP_094547107.1">
    <property type="nucleotide sequence ID" value="NZ_MQWB01000001.1"/>
</dbReference>
<keyword evidence="2" id="KW-0808">Transferase</keyword>
<comment type="similarity">
    <text evidence="1">Belongs to the ROK (NagC/XylR) family.</text>
</comment>
<dbReference type="Gene3D" id="3.30.420.40">
    <property type="match status" value="2"/>
</dbReference>
<dbReference type="InterPro" id="IPR049874">
    <property type="entry name" value="ROK_cs"/>
</dbReference>
<evidence type="ECO:0000256" key="1">
    <source>
        <dbReference type="ARBA" id="ARBA00006479"/>
    </source>
</evidence>
<dbReference type="SUPFAM" id="SSF53067">
    <property type="entry name" value="Actin-like ATPase domain"/>
    <property type="match status" value="1"/>
</dbReference>
<evidence type="ECO:0000313" key="2">
    <source>
        <dbReference type="EMBL" id="OZC02643.1"/>
    </source>
</evidence>
<dbReference type="CDD" id="cd23763">
    <property type="entry name" value="ASKHA_ATPase_ROK"/>
    <property type="match status" value="1"/>
</dbReference>
<organism evidence="2 3">
    <name type="scientific">Rubricoccus marinus</name>
    <dbReference type="NCBI Taxonomy" id="716817"/>
    <lineage>
        <taxon>Bacteria</taxon>
        <taxon>Pseudomonadati</taxon>
        <taxon>Rhodothermota</taxon>
        <taxon>Rhodothermia</taxon>
        <taxon>Rhodothermales</taxon>
        <taxon>Rubricoccaceae</taxon>
        <taxon>Rubricoccus</taxon>
    </lineage>
</organism>
<keyword evidence="2" id="KW-0418">Kinase</keyword>
<dbReference type="PANTHER" id="PTHR18964">
    <property type="entry name" value="ROK (REPRESSOR, ORF, KINASE) FAMILY"/>
    <property type="match status" value="1"/>
</dbReference>
<dbReference type="GO" id="GO:0016301">
    <property type="term" value="F:kinase activity"/>
    <property type="evidence" value="ECO:0007669"/>
    <property type="project" value="UniProtKB-KW"/>
</dbReference>
<sequence length="333" mass="34740">MRYAIGVDLGGTHIKAALVRDDGHAVKTARTDTPAAAGPQAVLDSIAQVIEQVAQGAPDGEPLAGIGVGCPGSVSLDRTTVRSPPNLPGWKDVVLPDSLRLRFSEALRQRLARDAPILAENDANVAALGSAFWGTGQPYDSFIMVTLGTGVGGAIIHHNRLFRGATGAAGEIGHMSIDYEGPYARSGVAGALEAYLGHRFLTRHARYQLLTRPTCLHQTAGTDLEHLDLISLHRAAMAGDGAAIEIFQWAGHKLGVALGGIVNLLDIRTFVIGGGVSQAGDVLLDPIRASIGRFVLPALRDGITVLREESGNAVAVQGAARLVFEHAEDAAGA</sequence>
<dbReference type="OrthoDB" id="9810372at2"/>
<dbReference type="InterPro" id="IPR043129">
    <property type="entry name" value="ATPase_NBD"/>
</dbReference>
<keyword evidence="3" id="KW-1185">Reference proteome</keyword>
<dbReference type="EMBL" id="MQWB01000001">
    <property type="protein sequence ID" value="OZC02643.1"/>
    <property type="molecule type" value="Genomic_DNA"/>
</dbReference>
<dbReference type="Proteomes" id="UP000216446">
    <property type="component" value="Unassembled WGS sequence"/>
</dbReference>
<dbReference type="Pfam" id="PF00480">
    <property type="entry name" value="ROK"/>
    <property type="match status" value="1"/>
</dbReference>
<dbReference type="AlphaFoldDB" id="A0A259TXZ8"/>
<dbReference type="InterPro" id="IPR000600">
    <property type="entry name" value="ROK"/>
</dbReference>
<comment type="caution">
    <text evidence="2">The sequence shown here is derived from an EMBL/GenBank/DDBJ whole genome shotgun (WGS) entry which is preliminary data.</text>
</comment>
<gene>
    <name evidence="2" type="ORF">BSZ36_06435</name>
</gene>
<dbReference type="PROSITE" id="PS01125">
    <property type="entry name" value="ROK"/>
    <property type="match status" value="1"/>
</dbReference>
<accession>A0A259TXZ8</accession>